<accession>B7ANX3</accession>
<sequence>MGNKVLSVVIPAYNMEKYIKQTLDSLICDGYMDKLEVLVIDDGSKDDTAAIAKTYEDRYPGTFRVISKENGGHGSALNKGIELATGKYYRPLDADDWVDTSALKAVIAEMEAHDADMVLTNFRKVYEKTQKTENVRISNVWNRKQIDEGKAVPKPGRKVLIYGQVYDFDKELFDYSKQYLFHFVSYRTQILKDNNIRFDEHVFYDDMEYDIFPLPYVKTVLPIDRYLYQYRLEREGQSVDQSSFARNNKHRRKIVEHITEYYVKNKALFSPNVYSYLREDILWKITRQYDIYLTLMKNNSETCNELMGFARTIQRIDGNIYNETCSRRIRLIMNSNGILFPLIASRSIQQLNWKYKLWKNPNPAAKAWTMESDKPMHRMITRRRILKALHLTWLNKDMRNISRFKNIHKGERCFITCPGPSMTIKDLELLKDEYTIGVNSITKAYAFTDWRPTYYALVDSYAFGKTLSEKEVPGNTFCQREAFFHYRVNPKTRNGRETHLLIDYSNHRPDWMAKHRIKYSDDMSVCAYDGFTVTNMAIQLAIYMGFSKIYIIGADCDYSQPKIHFIEVEDDKDKISGGWLPAANDLGIEGYKAMKKFAYKHSCEIYNVTRGGKLEVFYRDNLERVLRNK</sequence>
<name>B7ANX3_9FIRM</name>
<keyword evidence="4" id="KW-1185">Reference proteome</keyword>
<dbReference type="PANTHER" id="PTHR22916:SF3">
    <property type="entry name" value="UDP-GLCNAC:BETAGAL BETA-1,3-N-ACETYLGLUCOSAMINYLTRANSFERASE-LIKE PROTEIN 1"/>
    <property type="match status" value="1"/>
</dbReference>
<dbReference type="eggNOG" id="COG2604">
    <property type="taxonomic scope" value="Bacteria"/>
</dbReference>
<dbReference type="InterPro" id="IPR002826">
    <property type="entry name" value="MptE-like"/>
</dbReference>
<evidence type="ECO:0000259" key="1">
    <source>
        <dbReference type="Pfam" id="PF00535"/>
    </source>
</evidence>
<gene>
    <name evidence="3" type="ORF">BACPEC_00377</name>
</gene>
<dbReference type="STRING" id="483218.BACPEC_00377"/>
<evidence type="ECO:0000313" key="3">
    <source>
        <dbReference type="EMBL" id="EEC58630.1"/>
    </source>
</evidence>
<dbReference type="InterPro" id="IPR001173">
    <property type="entry name" value="Glyco_trans_2-like"/>
</dbReference>
<organism evidence="3 4">
    <name type="scientific">[Bacteroides] pectinophilus ATCC 43243</name>
    <dbReference type="NCBI Taxonomy" id="483218"/>
    <lineage>
        <taxon>Bacteria</taxon>
        <taxon>Bacillati</taxon>
        <taxon>Bacillota</taxon>
        <taxon>Clostridia</taxon>
        <taxon>Eubacteriales</taxon>
    </lineage>
</organism>
<dbReference type="Gene3D" id="3.90.550.10">
    <property type="entry name" value="Spore Coat Polysaccharide Biosynthesis Protein SpsA, Chain A"/>
    <property type="match status" value="1"/>
</dbReference>
<proteinExistence type="predicted"/>
<reference evidence="3 4" key="1">
    <citation type="submission" date="2008-11" db="EMBL/GenBank/DDBJ databases">
        <title>Draft genome sequence of Bacteroides pectinophilus (ATCC 43243).</title>
        <authorList>
            <person name="Sudarsanam P."/>
            <person name="Ley R."/>
            <person name="Guruge J."/>
            <person name="Turnbaugh P.J."/>
            <person name="Mahowald M."/>
            <person name="Liep D."/>
            <person name="Gordon J."/>
        </authorList>
    </citation>
    <scope>NUCLEOTIDE SEQUENCE [LARGE SCALE GENOMIC DNA]</scope>
    <source>
        <strain evidence="3 4">ATCC 43243</strain>
    </source>
</reference>
<dbReference type="GO" id="GO:0016758">
    <property type="term" value="F:hexosyltransferase activity"/>
    <property type="evidence" value="ECO:0007669"/>
    <property type="project" value="UniProtKB-ARBA"/>
</dbReference>
<dbReference type="InterPro" id="IPR029044">
    <property type="entry name" value="Nucleotide-diphossugar_trans"/>
</dbReference>
<evidence type="ECO:0000259" key="2">
    <source>
        <dbReference type="Pfam" id="PF01973"/>
    </source>
</evidence>
<dbReference type="SUPFAM" id="SSF53448">
    <property type="entry name" value="Nucleotide-diphospho-sugar transferases"/>
    <property type="match status" value="1"/>
</dbReference>
<evidence type="ECO:0000313" key="4">
    <source>
        <dbReference type="Proteomes" id="UP000003136"/>
    </source>
</evidence>
<dbReference type="CDD" id="cd00761">
    <property type="entry name" value="Glyco_tranf_GTA_type"/>
    <property type="match status" value="1"/>
</dbReference>
<dbReference type="HOGENOM" id="CLU_434551_0_0_9"/>
<dbReference type="Pfam" id="PF01973">
    <property type="entry name" value="MptE-like"/>
    <property type="match status" value="1"/>
</dbReference>
<dbReference type="eggNOG" id="COG0463">
    <property type="taxonomic scope" value="Bacteria"/>
</dbReference>
<reference evidence="3 4" key="2">
    <citation type="submission" date="2008-11" db="EMBL/GenBank/DDBJ databases">
        <authorList>
            <person name="Fulton L."/>
            <person name="Clifton S."/>
            <person name="Fulton B."/>
            <person name="Xu J."/>
            <person name="Minx P."/>
            <person name="Pepin K.H."/>
            <person name="Johnson M."/>
            <person name="Bhonagiri V."/>
            <person name="Nash W.E."/>
            <person name="Mardis E.R."/>
            <person name="Wilson R.K."/>
        </authorList>
    </citation>
    <scope>NUCLEOTIDE SEQUENCE [LARGE SCALE GENOMIC DNA]</scope>
    <source>
        <strain evidence="3 4">ATCC 43243</strain>
    </source>
</reference>
<feature type="domain" description="Glycosyltransferase 2-like" evidence="1">
    <location>
        <begin position="7"/>
        <end position="144"/>
    </location>
</feature>
<dbReference type="Pfam" id="PF00535">
    <property type="entry name" value="Glycos_transf_2"/>
    <property type="match status" value="1"/>
</dbReference>
<dbReference type="Proteomes" id="UP000003136">
    <property type="component" value="Unassembled WGS sequence"/>
</dbReference>
<dbReference type="AlphaFoldDB" id="B7ANX3"/>
<dbReference type="PANTHER" id="PTHR22916">
    <property type="entry name" value="GLYCOSYLTRANSFERASE"/>
    <property type="match status" value="1"/>
</dbReference>
<dbReference type="Gene3D" id="3.90.1480.10">
    <property type="entry name" value="Alpha-2,3-sialyltransferase"/>
    <property type="match status" value="1"/>
</dbReference>
<comment type="caution">
    <text evidence="3">The sequence shown here is derived from an EMBL/GenBank/DDBJ whole genome shotgun (WGS) entry which is preliminary data.</text>
</comment>
<feature type="domain" description="6-hydroxymethylpterin diphosphokinase MptE-like" evidence="2">
    <location>
        <begin position="399"/>
        <end position="560"/>
    </location>
</feature>
<protein>
    <submittedName>
        <fullName evidence="3">Uncharacterized protein</fullName>
    </submittedName>
</protein>
<dbReference type="EMBL" id="ABVQ01000033">
    <property type="protein sequence ID" value="EEC58630.1"/>
    <property type="molecule type" value="Genomic_DNA"/>
</dbReference>